<dbReference type="InterPro" id="IPR007278">
    <property type="entry name" value="DUF397"/>
</dbReference>
<dbReference type="RefSeq" id="WP_317630347.1">
    <property type="nucleotide sequence ID" value="NZ_BAABLT010000017.1"/>
</dbReference>
<keyword evidence="3" id="KW-1185">Reference proteome</keyword>
<reference evidence="3" key="1">
    <citation type="journal article" date="2019" name="Int. J. Syst. Evol. Microbiol.">
        <title>The Global Catalogue of Microorganisms (GCM) 10K type strain sequencing project: providing services to taxonomists for standard genome sequencing and annotation.</title>
        <authorList>
            <consortium name="The Broad Institute Genomics Platform"/>
            <consortium name="The Broad Institute Genome Sequencing Center for Infectious Disease"/>
            <person name="Wu L."/>
            <person name="Ma J."/>
        </authorList>
    </citation>
    <scope>NUCLEOTIDE SEQUENCE [LARGE SCALE GENOMIC DNA]</scope>
    <source>
        <strain evidence="3">CCUG 56401</strain>
    </source>
</reference>
<dbReference type="Pfam" id="PF04149">
    <property type="entry name" value="DUF397"/>
    <property type="match status" value="2"/>
</dbReference>
<dbReference type="Proteomes" id="UP001597018">
    <property type="component" value="Unassembled WGS sequence"/>
</dbReference>
<evidence type="ECO:0000313" key="3">
    <source>
        <dbReference type="Proteomes" id="UP001597018"/>
    </source>
</evidence>
<evidence type="ECO:0000313" key="2">
    <source>
        <dbReference type="EMBL" id="MFD0920214.1"/>
    </source>
</evidence>
<feature type="domain" description="DUF397" evidence="1">
    <location>
        <begin position="16"/>
        <end position="33"/>
    </location>
</feature>
<comment type="caution">
    <text evidence="2">The sequence shown here is derived from an EMBL/GenBank/DDBJ whole genome shotgun (WGS) entry which is preliminary data.</text>
</comment>
<feature type="domain" description="DUF397" evidence="1">
    <location>
        <begin position="36"/>
        <end position="88"/>
    </location>
</feature>
<evidence type="ECO:0000259" key="1">
    <source>
        <dbReference type="Pfam" id="PF04149"/>
    </source>
</evidence>
<proteinExistence type="predicted"/>
<sequence length="94" mass="9940">MIKQHVEDAAKLPDVVWRKSSYSGPNGGACIEIGTVWRKSSYSGHGGGECVEVGLADSATGVRDSKDPGGPALLFGSGAWADFLRAVRTDRYRG</sequence>
<organism evidence="2 3">
    <name type="scientific">Saccharopolyspora rosea</name>
    <dbReference type="NCBI Taxonomy" id="524884"/>
    <lineage>
        <taxon>Bacteria</taxon>
        <taxon>Bacillati</taxon>
        <taxon>Actinomycetota</taxon>
        <taxon>Actinomycetes</taxon>
        <taxon>Pseudonocardiales</taxon>
        <taxon>Pseudonocardiaceae</taxon>
        <taxon>Saccharopolyspora</taxon>
    </lineage>
</organism>
<name>A0ABW3FNW9_9PSEU</name>
<gene>
    <name evidence="2" type="ORF">ACFQ16_10735</name>
</gene>
<dbReference type="EMBL" id="JBHTIW010000006">
    <property type="protein sequence ID" value="MFD0920214.1"/>
    <property type="molecule type" value="Genomic_DNA"/>
</dbReference>
<protein>
    <submittedName>
        <fullName evidence="2">DUF397 domain-containing protein</fullName>
    </submittedName>
</protein>
<accession>A0ABW3FNW9</accession>